<keyword evidence="1" id="KW-0812">Transmembrane</keyword>
<name>A0ABD3XKW3_SINWO</name>
<gene>
    <name evidence="2" type="ORF">ACJMK2_026119</name>
</gene>
<evidence type="ECO:0000313" key="3">
    <source>
        <dbReference type="Proteomes" id="UP001634394"/>
    </source>
</evidence>
<dbReference type="AlphaFoldDB" id="A0ABD3XKW3"/>
<organism evidence="2 3">
    <name type="scientific">Sinanodonta woodiana</name>
    <name type="common">Chinese pond mussel</name>
    <name type="synonym">Anodonta woodiana</name>
    <dbReference type="NCBI Taxonomy" id="1069815"/>
    <lineage>
        <taxon>Eukaryota</taxon>
        <taxon>Metazoa</taxon>
        <taxon>Spiralia</taxon>
        <taxon>Lophotrochozoa</taxon>
        <taxon>Mollusca</taxon>
        <taxon>Bivalvia</taxon>
        <taxon>Autobranchia</taxon>
        <taxon>Heteroconchia</taxon>
        <taxon>Palaeoheterodonta</taxon>
        <taxon>Unionida</taxon>
        <taxon>Unionoidea</taxon>
        <taxon>Unionidae</taxon>
        <taxon>Unioninae</taxon>
        <taxon>Sinanodonta</taxon>
    </lineage>
</organism>
<feature type="transmembrane region" description="Helical" evidence="1">
    <location>
        <begin position="309"/>
        <end position="331"/>
    </location>
</feature>
<evidence type="ECO:0008006" key="4">
    <source>
        <dbReference type="Google" id="ProtNLM"/>
    </source>
</evidence>
<keyword evidence="3" id="KW-1185">Reference proteome</keyword>
<dbReference type="EMBL" id="JBJQND010000002">
    <property type="protein sequence ID" value="KAL3886098.1"/>
    <property type="molecule type" value="Genomic_DNA"/>
</dbReference>
<sequence length="525" mass="59886">MDYIYVAVSILVLFNSKKSASCDNIISVAGCNVSFTWLLPTETRELLEFNIGSSFYRPIATVSADTNCDVRDHSSMLCSINISDDGLIVVLKLLNVTLEQSGNYTLWKKTILLEQSSYTSKKLVVIGNPTIIEVRKPIFGMPFQMICKWKINDTERITVYSINSHIISNLSMNDNFSNVTCQICLNKKASILSCVTCENDGCSIYSDPYTIQIIYGPHSVSLSREERHFYLKEHDIFAIDCFANCYPNCIFYWKGRVTIESQKLNIIFEPRMVGQYACHVTNEQTNITLISDPITLHHLKEDFQRDNNWLRTVIVCVFILIVGLLIVVTIWRRTNISRTIDSGKFSQVGVQLTQTEVSQRELERHNIHLHIPSTKVTKCKRTMRLECLNKSPEGNFRPHQLENHYSIINDDPLTDDNLGMDLLIKNYSHEARINTEHIEYDYARSIDVCHVETAFTHVADETSITTSSDFVGPVEIFQDEGHELHDTDHAYLTIINDAANSMEVCHTEETDLNDLDITKISPLIS</sequence>
<evidence type="ECO:0000256" key="1">
    <source>
        <dbReference type="SAM" id="Phobius"/>
    </source>
</evidence>
<accession>A0ABD3XKW3</accession>
<evidence type="ECO:0000313" key="2">
    <source>
        <dbReference type="EMBL" id="KAL3886098.1"/>
    </source>
</evidence>
<protein>
    <recommendedName>
        <fullName evidence="4">Ig-like domain-containing protein</fullName>
    </recommendedName>
</protein>
<proteinExistence type="predicted"/>
<dbReference type="Proteomes" id="UP001634394">
    <property type="component" value="Unassembled WGS sequence"/>
</dbReference>
<keyword evidence="1" id="KW-0472">Membrane</keyword>
<reference evidence="2 3" key="1">
    <citation type="submission" date="2024-11" db="EMBL/GenBank/DDBJ databases">
        <title>Chromosome-level genome assembly of the freshwater bivalve Anodonta woodiana.</title>
        <authorList>
            <person name="Chen X."/>
        </authorList>
    </citation>
    <scope>NUCLEOTIDE SEQUENCE [LARGE SCALE GENOMIC DNA]</scope>
    <source>
        <strain evidence="2">MN2024</strain>
        <tissue evidence="2">Gills</tissue>
    </source>
</reference>
<keyword evidence="1" id="KW-1133">Transmembrane helix</keyword>
<comment type="caution">
    <text evidence="2">The sequence shown here is derived from an EMBL/GenBank/DDBJ whole genome shotgun (WGS) entry which is preliminary data.</text>
</comment>